<comment type="subcellular location">
    <subcellularLocation>
        <location evidence="1">Cell outer membrane</location>
        <topology evidence="1">Multi-pass membrane protein</topology>
    </subcellularLocation>
</comment>
<dbReference type="EMBL" id="WELI01000005">
    <property type="protein sequence ID" value="KAB7730453.1"/>
    <property type="molecule type" value="Genomic_DNA"/>
</dbReference>
<feature type="domain" description="TonB-dependent receptor plug" evidence="10">
    <location>
        <begin position="143"/>
        <end position="240"/>
    </location>
</feature>
<evidence type="ECO:0000256" key="9">
    <source>
        <dbReference type="SAM" id="SignalP"/>
    </source>
</evidence>
<keyword evidence="7" id="KW-0998">Cell outer membrane</keyword>
<evidence type="ECO:0000256" key="3">
    <source>
        <dbReference type="ARBA" id="ARBA00022452"/>
    </source>
</evidence>
<keyword evidence="12" id="KW-1185">Reference proteome</keyword>
<evidence type="ECO:0000256" key="8">
    <source>
        <dbReference type="SAM" id="Coils"/>
    </source>
</evidence>
<evidence type="ECO:0000256" key="6">
    <source>
        <dbReference type="ARBA" id="ARBA00023136"/>
    </source>
</evidence>
<dbReference type="InterPro" id="IPR012910">
    <property type="entry name" value="Plug_dom"/>
</dbReference>
<reference evidence="11 12" key="1">
    <citation type="submission" date="2019-10" db="EMBL/GenBank/DDBJ databases">
        <title>Rudanella paleaurantiibacter sp. nov., isolated from sludge.</title>
        <authorList>
            <person name="Xu S.Q."/>
        </authorList>
    </citation>
    <scope>NUCLEOTIDE SEQUENCE [LARGE SCALE GENOMIC DNA]</scope>
    <source>
        <strain evidence="11 12">HX-22-17</strain>
    </source>
</reference>
<protein>
    <submittedName>
        <fullName evidence="11">TonB-dependent receptor plug domain-containing protein</fullName>
    </submittedName>
</protein>
<dbReference type="Pfam" id="PF13715">
    <property type="entry name" value="CarbopepD_reg_2"/>
    <property type="match status" value="1"/>
</dbReference>
<evidence type="ECO:0000256" key="4">
    <source>
        <dbReference type="ARBA" id="ARBA00022692"/>
    </source>
</evidence>
<keyword evidence="3" id="KW-1134">Transmembrane beta strand</keyword>
<evidence type="ECO:0000256" key="5">
    <source>
        <dbReference type="ARBA" id="ARBA00022729"/>
    </source>
</evidence>
<comment type="caution">
    <text evidence="11">The sequence shown here is derived from an EMBL/GenBank/DDBJ whole genome shotgun (WGS) entry which is preliminary data.</text>
</comment>
<name>A0A7J5TZB5_9BACT</name>
<dbReference type="Gene3D" id="2.60.40.1120">
    <property type="entry name" value="Carboxypeptidase-like, regulatory domain"/>
    <property type="match status" value="1"/>
</dbReference>
<dbReference type="Gene3D" id="2.170.130.10">
    <property type="entry name" value="TonB-dependent receptor, plug domain"/>
    <property type="match status" value="1"/>
</dbReference>
<evidence type="ECO:0000256" key="2">
    <source>
        <dbReference type="ARBA" id="ARBA00022448"/>
    </source>
</evidence>
<evidence type="ECO:0000259" key="10">
    <source>
        <dbReference type="Pfam" id="PF07715"/>
    </source>
</evidence>
<sequence length="840" mass="94203">MISIFRTAWVLILGLACLTQSVVLAQSTGQNGLSRPPAGAAQFTVSGYVKDAKNGEGLIGVSVFVKEAGTGAVTNNYGYYAISLPPGSYNLVVSFVGFQKQTIPITLTTENLRKDVELSEEGRELQEVTVKAEREEDNVRAIEMSVNKIDVRTIQRVPALLGEVDVVRAIQLLPGVTTVGEGATGFNVRGGNIDQNLVLLDEAPVYNSSHLFGFFSVFNPDAVKDVKLIKGGIPSLYGGRISSILDVRLKEGNAKKPEVNGGIGLIFSRLSYERPLFKKADGTARGSFIVAGRRSYADVLAQPFLTGDLKGSSFYFYDLTAKANYRINDKNTVYLSGYLGRDVFGSDFGFNWGNATTSLRWNHVFNQKLFLNTTAFYSNYDYMLDSDLKRKEENKNDYFRWKSRIINYSIKPDFTLFLRNNTLTFGGQSIVYDFEPGTATGASLGSIRTFSLENKYAIENALYVGNEQQVSARLQLQYGLRYSLFSYLGPGEAYSFQTDVPPGERRFPILSQTRTYKRGDVIKNYGNWEPRFSAKYELNENSSLKLSYNRLAQYIHLVSNTTASTPLDVWTPSTNNIRPQVADQVAGGYFRNLKDGRNNTYEVSVEVYYKWLQNQLDYIDGADLLLNKYLEGDLLSGRGRAYGAEFYVKKNTGLINGWVSYTLGKTDRLVDGINGGNWFASRFDRRHTLNTVALIDPGSTGRLKRWNFSATFALSSGTPATFPTTRFEYQGYVVPHNADNLRNNYRIPVYHRLDLAATLKGRQRTGKRKDDNWVFSVYNVYARKNPFSVFFQQEPATTIDVPRSPELGDTRRLQVTNNTQAVRYSVFATAIPSVTYNFKF</sequence>
<keyword evidence="11" id="KW-0675">Receptor</keyword>
<evidence type="ECO:0000313" key="12">
    <source>
        <dbReference type="Proteomes" id="UP000488299"/>
    </source>
</evidence>
<dbReference type="RefSeq" id="WP_152125038.1">
    <property type="nucleotide sequence ID" value="NZ_WELI01000005.1"/>
</dbReference>
<dbReference type="SUPFAM" id="SSF49464">
    <property type="entry name" value="Carboxypeptidase regulatory domain-like"/>
    <property type="match status" value="1"/>
</dbReference>
<feature type="chain" id="PRO_5029611560" evidence="9">
    <location>
        <begin position="26"/>
        <end position="840"/>
    </location>
</feature>
<dbReference type="GO" id="GO:0015344">
    <property type="term" value="F:siderophore uptake transmembrane transporter activity"/>
    <property type="evidence" value="ECO:0007669"/>
    <property type="project" value="TreeGrafter"/>
</dbReference>
<keyword evidence="4" id="KW-0812">Transmembrane</keyword>
<gene>
    <name evidence="11" type="ORF">F5984_15015</name>
</gene>
<organism evidence="11 12">
    <name type="scientific">Rudanella paleaurantiibacter</name>
    <dbReference type="NCBI Taxonomy" id="2614655"/>
    <lineage>
        <taxon>Bacteria</taxon>
        <taxon>Pseudomonadati</taxon>
        <taxon>Bacteroidota</taxon>
        <taxon>Cytophagia</taxon>
        <taxon>Cytophagales</taxon>
        <taxon>Cytophagaceae</taxon>
        <taxon>Rudanella</taxon>
    </lineage>
</organism>
<dbReference type="Gene3D" id="2.40.170.20">
    <property type="entry name" value="TonB-dependent receptor, beta-barrel domain"/>
    <property type="match status" value="1"/>
</dbReference>
<feature type="signal peptide" evidence="9">
    <location>
        <begin position="1"/>
        <end position="25"/>
    </location>
</feature>
<dbReference type="Pfam" id="PF07715">
    <property type="entry name" value="Plug"/>
    <property type="match status" value="1"/>
</dbReference>
<evidence type="ECO:0000256" key="7">
    <source>
        <dbReference type="ARBA" id="ARBA00023237"/>
    </source>
</evidence>
<keyword evidence="6" id="KW-0472">Membrane</keyword>
<feature type="coiled-coil region" evidence="8">
    <location>
        <begin position="118"/>
        <end position="145"/>
    </location>
</feature>
<dbReference type="InterPro" id="IPR036942">
    <property type="entry name" value="Beta-barrel_TonB_sf"/>
</dbReference>
<dbReference type="GO" id="GO:0044718">
    <property type="term" value="P:siderophore transmembrane transport"/>
    <property type="evidence" value="ECO:0007669"/>
    <property type="project" value="TreeGrafter"/>
</dbReference>
<keyword evidence="8" id="KW-0175">Coiled coil</keyword>
<dbReference type="GO" id="GO:0009279">
    <property type="term" value="C:cell outer membrane"/>
    <property type="evidence" value="ECO:0007669"/>
    <property type="project" value="UniProtKB-SubCell"/>
</dbReference>
<evidence type="ECO:0000313" key="11">
    <source>
        <dbReference type="EMBL" id="KAB7730453.1"/>
    </source>
</evidence>
<keyword evidence="2" id="KW-0813">Transport</keyword>
<dbReference type="InterPro" id="IPR037066">
    <property type="entry name" value="Plug_dom_sf"/>
</dbReference>
<dbReference type="SUPFAM" id="SSF56935">
    <property type="entry name" value="Porins"/>
    <property type="match status" value="1"/>
</dbReference>
<proteinExistence type="predicted"/>
<dbReference type="Proteomes" id="UP000488299">
    <property type="component" value="Unassembled WGS sequence"/>
</dbReference>
<dbReference type="InterPro" id="IPR008969">
    <property type="entry name" value="CarboxyPept-like_regulatory"/>
</dbReference>
<evidence type="ECO:0000256" key="1">
    <source>
        <dbReference type="ARBA" id="ARBA00004571"/>
    </source>
</evidence>
<dbReference type="InterPro" id="IPR039426">
    <property type="entry name" value="TonB-dep_rcpt-like"/>
</dbReference>
<dbReference type="PROSITE" id="PS51257">
    <property type="entry name" value="PROKAR_LIPOPROTEIN"/>
    <property type="match status" value="1"/>
</dbReference>
<dbReference type="PANTHER" id="PTHR30069:SF29">
    <property type="entry name" value="HEMOGLOBIN AND HEMOGLOBIN-HAPTOGLOBIN-BINDING PROTEIN 1-RELATED"/>
    <property type="match status" value="1"/>
</dbReference>
<dbReference type="PANTHER" id="PTHR30069">
    <property type="entry name" value="TONB-DEPENDENT OUTER MEMBRANE RECEPTOR"/>
    <property type="match status" value="1"/>
</dbReference>
<keyword evidence="5 9" id="KW-0732">Signal</keyword>
<accession>A0A7J5TZB5</accession>
<dbReference type="AlphaFoldDB" id="A0A7J5TZB5"/>